<proteinExistence type="predicted"/>
<name>G4THF3_SERID</name>
<keyword evidence="3" id="KW-1185">Reference proteome</keyword>
<dbReference type="InParanoid" id="G4THF3"/>
<evidence type="ECO:0000313" key="2">
    <source>
        <dbReference type="EMBL" id="CCA70751.1"/>
    </source>
</evidence>
<gene>
    <name evidence="2" type="ORF">PIIN_04686</name>
</gene>
<sequence length="92" mass="9526">MSKSNNSPIVVALPVRHNAQNAPSVASADSKQSSSSFKNLFKRSSSSSSSRPSSSQSSSSKVSSLVVVSPSQKPKKPRSGGPMSGVQMNFIA</sequence>
<feature type="region of interest" description="Disordered" evidence="1">
    <location>
        <begin position="1"/>
        <end position="92"/>
    </location>
</feature>
<reference evidence="2 3" key="1">
    <citation type="journal article" date="2011" name="PLoS Pathog.">
        <title>Endophytic Life Strategies Decoded by Genome and Transcriptome Analyses of the Mutualistic Root Symbiont Piriformospora indica.</title>
        <authorList>
            <person name="Zuccaro A."/>
            <person name="Lahrmann U."/>
            <person name="Guldener U."/>
            <person name="Langen G."/>
            <person name="Pfiffi S."/>
            <person name="Biedenkopf D."/>
            <person name="Wong P."/>
            <person name="Samans B."/>
            <person name="Grimm C."/>
            <person name="Basiewicz M."/>
            <person name="Murat C."/>
            <person name="Martin F."/>
            <person name="Kogel K.H."/>
        </authorList>
    </citation>
    <scope>NUCLEOTIDE SEQUENCE [LARGE SCALE GENOMIC DNA]</scope>
    <source>
        <strain evidence="2 3">DSM 11827</strain>
    </source>
</reference>
<feature type="compositionally biased region" description="Low complexity" evidence="1">
    <location>
        <begin position="24"/>
        <end position="72"/>
    </location>
</feature>
<protein>
    <submittedName>
        <fullName evidence="2">Uncharacterized protein</fullName>
    </submittedName>
</protein>
<dbReference type="HOGENOM" id="CLU_2414120_0_0_1"/>
<dbReference type="AlphaFoldDB" id="G4THF3"/>
<comment type="caution">
    <text evidence="2">The sequence shown here is derived from an EMBL/GenBank/DDBJ whole genome shotgun (WGS) entry which is preliminary data.</text>
</comment>
<dbReference type="EMBL" id="CAFZ01000093">
    <property type="protein sequence ID" value="CCA70751.1"/>
    <property type="molecule type" value="Genomic_DNA"/>
</dbReference>
<organism evidence="2 3">
    <name type="scientific">Serendipita indica (strain DSM 11827)</name>
    <name type="common">Root endophyte fungus</name>
    <name type="synonym">Piriformospora indica</name>
    <dbReference type="NCBI Taxonomy" id="1109443"/>
    <lineage>
        <taxon>Eukaryota</taxon>
        <taxon>Fungi</taxon>
        <taxon>Dikarya</taxon>
        <taxon>Basidiomycota</taxon>
        <taxon>Agaricomycotina</taxon>
        <taxon>Agaricomycetes</taxon>
        <taxon>Sebacinales</taxon>
        <taxon>Serendipitaceae</taxon>
        <taxon>Serendipita</taxon>
    </lineage>
</organism>
<accession>G4THF3</accession>
<evidence type="ECO:0000313" key="3">
    <source>
        <dbReference type="Proteomes" id="UP000007148"/>
    </source>
</evidence>
<evidence type="ECO:0000256" key="1">
    <source>
        <dbReference type="SAM" id="MobiDB-lite"/>
    </source>
</evidence>
<dbReference type="Proteomes" id="UP000007148">
    <property type="component" value="Unassembled WGS sequence"/>
</dbReference>